<dbReference type="InterPro" id="IPR000210">
    <property type="entry name" value="BTB/POZ_dom"/>
</dbReference>
<dbReference type="PANTHER" id="PTHR22872">
    <property type="entry name" value="BTK-BINDING PROTEIN-RELATED"/>
    <property type="match status" value="1"/>
</dbReference>
<evidence type="ECO:0000256" key="1">
    <source>
        <dbReference type="ARBA" id="ARBA00022737"/>
    </source>
</evidence>
<evidence type="ECO:0000256" key="3">
    <source>
        <dbReference type="SAM" id="MobiDB-lite"/>
    </source>
</evidence>
<feature type="compositionally biased region" description="Polar residues" evidence="3">
    <location>
        <begin position="27"/>
        <end position="37"/>
    </location>
</feature>
<dbReference type="OrthoDB" id="1893551at2759"/>
<dbReference type="Pfam" id="PF00651">
    <property type="entry name" value="BTB"/>
    <property type="match status" value="1"/>
</dbReference>
<gene>
    <name evidence="5" type="ORF">E4U42_006913</name>
</gene>
<dbReference type="Pfam" id="PF13540">
    <property type="entry name" value="RCC1_2"/>
    <property type="match status" value="1"/>
</dbReference>
<sequence>MSHLLWKYYWENDVDRFRRLLAPTGAGSHTATSSPSIANIGGSFASGSPGGIASSPRTTPRPRKTSTYTPGGFGLNRSEINSRDHAGLTVLLRAASSTHPNARDFVQALLEHPFLDLYVQDPESGWNALHRSLYTGNVSIARLLLAKERIHLTTNTNQAAVGKVGQLIKTKDHEGNSPFDVYNSTIATRSRQASHATTRHAMASDDDGDDDGDDDDDEQLAKMSASIALGAGQPAMGDELFMFGSNKNLSLGVGDEDDRQYPERVVLRRPDALLHRFHNMYLDEHGVDAASSSLKDVPTLIRNPPLTILDVVMSKLHTAVLTNDPVSNLYICGVGRGGRLGTGDENTQFKFVSVEGPFADRKVCRVALGQNHSMAITENGELWTWGLNSDSQLGYALPPIMRIDEEPMSLAPRQVFGPLKKELVQGIAASAVHSVCHTASSLFCWGRNLGQLALMDADSRSLEVQTTPRKVAASLLSASIEMVSAIDKATTCLLSNCTVWVFTNYGYNLVKFPYPDVFSNQNLTASSYTHRYDAGRRHIRYISSGDETIAAVTSCGDLFTMQLNTKADANQYSGSTTNPVKIKSAVTQPRCIWDSRKDGVASVSVSEHGSVIICTESGAVWRRIKRPKGKITIFPNHVDMKKKDFKFERVPYITNCVSVRSSTFGAFSAIRQDSRVMSSDVSVMDQAIWDDIGALLCLNDFQASSTTSAEVSTSWAQWSSAVAREKGGSVSHEILRSWNIEQDVLQWIATSSFRYKNLNMEVRTSSSPDLKIPIHSWILTARSPFLRAALSENAVSGHNGNLDDYPDIFSIEQVGTKTLLTFIGVDMYTLLNIVVYVYLDAIVPVWRYTREWPSLAYRFRHVRTELMKLGTRLQMPKLEAAARLQEGLEPSLDVSLRDAIADPAFFHDADMIIELDGDEVHAHSDLVCQRCPFFEGMFRGRSLGQWVSGRCKPSLERELTRVNLNHISPETFDYVMRYLYADVGVEIFNDVCMETLDEFSELVLDVMSVANELMMDRLSQICQRLLGKFVTTRNIANLLNEISPCSVTEFKDVGLEYICLQLESMLENHLLDGLDQDLLLELDEVVRSNQLAQFPIVRSGRADALLHDQYPDLALDIEEERRRRVKEMAFKLAQRDEERKACSSYKARVGSLDGAPSPSHVQDRSRRKSSKVERNEPLSPNLRPTAYHADLIFNMDDEDGPKTTSSRSLGLSAPADGRIDIDLDNMPRLPAGWRTTRTSGGSLLGRSPGLDTKSPSQQLAESSLALASPGTTFRPTSPPARPTQAPWASPLLPSSKLDLKDIMQEATSQSALSAGLASQAEKAGGANRLQQARMSQKERKRQQQLLQAEADLAVGKDKAKVVAWETLKSAARPAPWKGAGPAPKTCLNDAMKSETGQLQGGSPSLSPKSSLVAGGNPALAKGRAASPDTRFAGQGKVSNAASAPAVGSSKSHERQKPLVPHSKSYLKPAPKAEAMLGLSMADIIGQQELEQQRVKDAVAKRSLQEIQEEQAFQEWWDQESRRMQEEEAKKQARADKSREQSGSGSGGRRRRGGGGQKGRGGKTKGGPAEQASDTAKQAAGNAATSSRGRGVVRRGARS</sequence>
<reference evidence="5" key="1">
    <citation type="journal article" date="2020" name="bioRxiv">
        <title>Whole genome comparisons of ergot fungi reveals the divergence and evolution of species within the genus Claviceps are the result of varying mechanisms driving genome evolution and host range expansion.</title>
        <authorList>
            <person name="Wyka S.A."/>
            <person name="Mondo S.J."/>
            <person name="Liu M."/>
            <person name="Dettman J."/>
            <person name="Nalam V."/>
            <person name="Broders K.D."/>
        </authorList>
    </citation>
    <scope>NUCLEOTIDE SEQUENCE</scope>
    <source>
        <strain evidence="5">CCC 489</strain>
    </source>
</reference>
<accession>A0A8K0NNQ3</accession>
<keyword evidence="1" id="KW-0677">Repeat</keyword>
<dbReference type="PROSITE" id="PS50097">
    <property type="entry name" value="BTB"/>
    <property type="match status" value="1"/>
</dbReference>
<feature type="compositionally biased region" description="Basic and acidic residues" evidence="3">
    <location>
        <begin position="1518"/>
        <end position="1539"/>
    </location>
</feature>
<dbReference type="InterPro" id="IPR002110">
    <property type="entry name" value="Ankyrin_rpt"/>
</dbReference>
<dbReference type="InterPro" id="IPR011333">
    <property type="entry name" value="SKP1/BTB/POZ_sf"/>
</dbReference>
<feature type="repeat" description="RCC1" evidence="2">
    <location>
        <begin position="327"/>
        <end position="379"/>
    </location>
</feature>
<organism evidence="5 6">
    <name type="scientific">Claviceps africana</name>
    <dbReference type="NCBI Taxonomy" id="83212"/>
    <lineage>
        <taxon>Eukaryota</taxon>
        <taxon>Fungi</taxon>
        <taxon>Dikarya</taxon>
        <taxon>Ascomycota</taxon>
        <taxon>Pezizomycotina</taxon>
        <taxon>Sordariomycetes</taxon>
        <taxon>Hypocreomycetidae</taxon>
        <taxon>Hypocreales</taxon>
        <taxon>Clavicipitaceae</taxon>
        <taxon>Claviceps</taxon>
    </lineage>
</organism>
<dbReference type="Gene3D" id="1.25.40.20">
    <property type="entry name" value="Ankyrin repeat-containing domain"/>
    <property type="match status" value="1"/>
</dbReference>
<proteinExistence type="predicted"/>
<protein>
    <recommendedName>
        <fullName evidence="4">BTB domain-containing protein</fullName>
    </recommendedName>
</protein>
<dbReference type="Proteomes" id="UP000811619">
    <property type="component" value="Unassembled WGS sequence"/>
</dbReference>
<evidence type="ECO:0000256" key="2">
    <source>
        <dbReference type="PROSITE-ProRule" id="PRU00235"/>
    </source>
</evidence>
<dbReference type="CDD" id="cd18186">
    <property type="entry name" value="BTB_POZ_ZBTB_KLHL-like"/>
    <property type="match status" value="2"/>
</dbReference>
<dbReference type="SUPFAM" id="SSF50985">
    <property type="entry name" value="RCC1/BLIP-II"/>
    <property type="match status" value="1"/>
</dbReference>
<dbReference type="SUPFAM" id="SSF48403">
    <property type="entry name" value="Ankyrin repeat"/>
    <property type="match status" value="1"/>
</dbReference>
<feature type="repeat" description="RCC1" evidence="2">
    <location>
        <begin position="380"/>
        <end position="440"/>
    </location>
</feature>
<evidence type="ECO:0000259" key="4">
    <source>
        <dbReference type="PROSITE" id="PS50097"/>
    </source>
</evidence>
<feature type="region of interest" description="Disordered" evidence="3">
    <location>
        <begin position="1313"/>
        <end position="1343"/>
    </location>
</feature>
<name>A0A8K0NNQ3_9HYPO</name>
<dbReference type="InterPro" id="IPR036770">
    <property type="entry name" value="Ankyrin_rpt-contain_sf"/>
</dbReference>
<evidence type="ECO:0000313" key="6">
    <source>
        <dbReference type="Proteomes" id="UP000811619"/>
    </source>
</evidence>
<dbReference type="Pfam" id="PF12796">
    <property type="entry name" value="Ank_2"/>
    <property type="match status" value="1"/>
</dbReference>
<comment type="caution">
    <text evidence="5">The sequence shown here is derived from an EMBL/GenBank/DDBJ whole genome shotgun (WGS) entry which is preliminary data.</text>
</comment>
<feature type="region of interest" description="Disordered" evidence="3">
    <location>
        <begin position="1144"/>
        <end position="1292"/>
    </location>
</feature>
<dbReference type="InterPro" id="IPR009091">
    <property type="entry name" value="RCC1/BLIP-II"/>
</dbReference>
<dbReference type="Gene3D" id="3.30.710.10">
    <property type="entry name" value="Potassium Channel Kv1.1, Chain A"/>
    <property type="match status" value="2"/>
</dbReference>
<dbReference type="InterPro" id="IPR000408">
    <property type="entry name" value="Reg_chr_condens"/>
</dbReference>
<dbReference type="EMBL" id="SRPY01000075">
    <property type="protein sequence ID" value="KAG5929185.1"/>
    <property type="molecule type" value="Genomic_DNA"/>
</dbReference>
<feature type="region of interest" description="Disordered" evidence="3">
    <location>
        <begin position="25"/>
        <end position="79"/>
    </location>
</feature>
<feature type="compositionally biased region" description="Low complexity" evidence="3">
    <location>
        <begin position="1400"/>
        <end position="1411"/>
    </location>
</feature>
<feature type="region of interest" description="Disordered" evidence="3">
    <location>
        <begin position="1514"/>
        <end position="1598"/>
    </location>
</feature>
<dbReference type="SMART" id="SM00225">
    <property type="entry name" value="BTB"/>
    <property type="match status" value="1"/>
</dbReference>
<feature type="region of interest" description="Disordered" evidence="3">
    <location>
        <begin position="190"/>
        <end position="218"/>
    </location>
</feature>
<dbReference type="SUPFAM" id="SSF54695">
    <property type="entry name" value="POZ domain"/>
    <property type="match status" value="1"/>
</dbReference>
<feature type="domain" description="BTB" evidence="4">
    <location>
        <begin position="909"/>
        <end position="982"/>
    </location>
</feature>
<feature type="compositionally biased region" description="Low complexity" evidence="3">
    <location>
        <begin position="1234"/>
        <end position="1250"/>
    </location>
</feature>
<dbReference type="Gene3D" id="2.130.10.30">
    <property type="entry name" value="Regulator of chromosome condensation 1/beta-lactamase-inhibitor protein II"/>
    <property type="match status" value="1"/>
</dbReference>
<evidence type="ECO:0000313" key="5">
    <source>
        <dbReference type="EMBL" id="KAG5929185.1"/>
    </source>
</evidence>
<feature type="compositionally biased region" description="Acidic residues" evidence="3">
    <location>
        <begin position="204"/>
        <end position="218"/>
    </location>
</feature>
<keyword evidence="6" id="KW-1185">Reference proteome</keyword>
<dbReference type="InterPro" id="IPR051625">
    <property type="entry name" value="Signaling_Regulatory_Domain"/>
</dbReference>
<dbReference type="PANTHER" id="PTHR22872:SF2">
    <property type="entry name" value="INHIBITOR OF BRUTON TYROSINE KINASE"/>
    <property type="match status" value="1"/>
</dbReference>
<feature type="compositionally biased region" description="Low complexity" evidence="3">
    <location>
        <begin position="40"/>
        <end position="58"/>
    </location>
</feature>
<dbReference type="PROSITE" id="PS50012">
    <property type="entry name" value="RCC1_3"/>
    <property type="match status" value="2"/>
</dbReference>
<feature type="region of interest" description="Disordered" evidence="3">
    <location>
        <begin position="1393"/>
        <end position="1467"/>
    </location>
</feature>